<keyword evidence="3" id="KW-0597">Phosphoprotein</keyword>
<dbReference type="Gene3D" id="3.30.300.30">
    <property type="match status" value="1"/>
</dbReference>
<dbReference type="PROSITE" id="PS00455">
    <property type="entry name" value="AMP_BINDING"/>
    <property type="match status" value="1"/>
</dbReference>
<feature type="region of interest" description="Disordered" evidence="4">
    <location>
        <begin position="132"/>
        <end position="160"/>
    </location>
</feature>
<comment type="cofactor">
    <cofactor evidence="1">
        <name>pantetheine 4'-phosphate</name>
        <dbReference type="ChEBI" id="CHEBI:47942"/>
    </cofactor>
</comment>
<protein>
    <submittedName>
        <fullName evidence="6">Amino acid adenylation domain-containing protein</fullName>
    </submittedName>
</protein>
<dbReference type="Pfam" id="PF13193">
    <property type="entry name" value="AMP-binding_C"/>
    <property type="match status" value="1"/>
</dbReference>
<dbReference type="InterPro" id="IPR020459">
    <property type="entry name" value="AMP-binding"/>
</dbReference>
<dbReference type="CDD" id="cd17643">
    <property type="entry name" value="A_NRPS_Cytc1-like"/>
    <property type="match status" value="1"/>
</dbReference>
<evidence type="ECO:0000256" key="3">
    <source>
        <dbReference type="ARBA" id="ARBA00022553"/>
    </source>
</evidence>
<evidence type="ECO:0000259" key="5">
    <source>
        <dbReference type="PROSITE" id="PS50075"/>
    </source>
</evidence>
<dbReference type="Pfam" id="PF00668">
    <property type="entry name" value="Condensation"/>
    <property type="match status" value="2"/>
</dbReference>
<dbReference type="SUPFAM" id="SSF52777">
    <property type="entry name" value="CoA-dependent acyltransferases"/>
    <property type="match status" value="4"/>
</dbReference>
<feature type="domain" description="Carrier" evidence="5">
    <location>
        <begin position="971"/>
        <end position="1045"/>
    </location>
</feature>
<dbReference type="PRINTS" id="PR00154">
    <property type="entry name" value="AMPBINDING"/>
</dbReference>
<dbReference type="PANTHER" id="PTHR45527:SF1">
    <property type="entry name" value="FATTY ACID SYNTHASE"/>
    <property type="match status" value="1"/>
</dbReference>
<feature type="region of interest" description="Disordered" evidence="4">
    <location>
        <begin position="942"/>
        <end position="973"/>
    </location>
</feature>
<dbReference type="InterPro" id="IPR001242">
    <property type="entry name" value="Condensation_dom"/>
</dbReference>
<dbReference type="Proteomes" id="UP001219605">
    <property type="component" value="Chromosome"/>
</dbReference>
<dbReference type="PROSITE" id="PS50075">
    <property type="entry name" value="CARRIER"/>
    <property type="match status" value="1"/>
</dbReference>
<dbReference type="NCBIfam" id="TIGR01733">
    <property type="entry name" value="AA-adenyl-dom"/>
    <property type="match status" value="1"/>
</dbReference>
<organism evidence="6 7">
    <name type="scientific">Micromonospora cathayae</name>
    <dbReference type="NCBI Taxonomy" id="3028804"/>
    <lineage>
        <taxon>Bacteria</taxon>
        <taxon>Bacillati</taxon>
        <taxon>Actinomycetota</taxon>
        <taxon>Actinomycetes</taxon>
        <taxon>Micromonosporales</taxon>
        <taxon>Micromonosporaceae</taxon>
        <taxon>Micromonospora</taxon>
    </lineage>
</organism>
<gene>
    <name evidence="6" type="ORF">PVK37_05165</name>
</gene>
<dbReference type="InterPro" id="IPR023213">
    <property type="entry name" value="CAT-like_dom_sf"/>
</dbReference>
<evidence type="ECO:0000313" key="6">
    <source>
        <dbReference type="EMBL" id="WDZ85825.1"/>
    </source>
</evidence>
<sequence length="1508" mass="161347">MAESLVDRFAATRSRHPHRIAVVDDDRKLTYRELDTAADRVAARLRQLGVGRGDLVGVCAERGVDLVVLLLGVLKAGAAYLPLDPTYPKARLEYLVTDSACRLIVGVGSFGALFAGTGTQYLDPTTAASATAESPTTAASATAAPDTVAADADVPDGTGPGPDDLAYVIYTSGSTGRPKGVMVSHRNVTRLFDATRALFRPGPEDVWTLFHSFAFDFSVWEIWGALLHGGQLVVVPYLTSRDPGRFWELLRRHGVTILNQTPSAFRTLLDAAGTAGFPATSLRFVVFGGERLDPPVLRPWFAAYGDRRPELVNMYGITETTVHVTARIIRESDTGRDRSPIGRPIADLRLHLLDRQGRPVAPGERGELYVAGPGVARGYLRRPALTAQRFLPDPDGPPGARMYHSGDLASVAPDGELVIHGRADDQIQFRGFRIELGEVEHALRAVPGVRHGVVVPEDDGDDLRLVAYVVTDDGATPDVRAALAEQLPAHAVPAETRLVASLPLTANGKVDRSALADVWAAGLPSGNQQRLLFLTELAPESNVAYTIPAVVRLVGDLDLPALSAAVDDLVARHPALRTGLVSTPGGVVTVGVPASGGLLRTIRVPDEETALARARELIRTPFDLTRPPLLRALLVTLAADVHLLVLAVHHVVADGWSLGVLAGDLSACYAARRDGTDPPPSRDRGPGDFVRWHRRQAADGALAAGLEYWRNTLRGVPTVLELPGDHPRADRPRYTGGRTTLLCPPALVRRVTALARAEGVTPYAVLLSCFAAQVARTTGRTDMVIGSPAAGRPGPAFDGTVGYFANTLPLRLRPAAGASLRALLRPVHEQVLRGLEHQYVPFDQIVAAVDPVRDPARQPLVQVVFGYHGPHRFAPRLPGLRSSRVVAVDPGTTRFDLLVEAVDTEDGLLVAAEYDSGRYQPETAASFLAGYLDLLTEAVLDPDRPLPRDTAPVPVGSPETPADLPSGPAEHPGSELERRIATLYGEVLHAAVVGREDNFFALGGDSIRVLRLVAAARDRGLPLGVEQVFRTPTVAALAASLAPAGEPPTPDGVSGVPQGHVDPLTDADRQALPPDVTAAYPMAALQVGIIFHCQLAEDPTLYHDLVSVRLAGRLDPVRLRRALAVLAGRHEVLRTSLDLGSYSVPLQLVHEEVTVPLEFVAADPAAGSPRAALRAWWRGQWQRGFDPATAPLWRCHVLTHPDGTVDLAVSACHAILDGWSFATLMAELLRLLDDTDGGATLPPTVPYREFVALEQRSIAAERDRGYWRSRVAGVATALPGPTGPAAEYLPAEPAVAEPPLDPDVLTVVPADLAASVTALARELGAQTKHVYLAAHFEALGELWGVGEVSSGVVVSGRPERSGAEHSLGVFLNTVPVTVPVAGTSGAVLVTALSRLESEYLPHRRFPLAEMQRMAGGPLHRVRVNFADFHVLDTLTGLRRFRILDWWSCDRNEIPLSVEVTRQPMSDAVEIAVRVGAGVSARDGERFAELMVAALRRSTAGVAEVTGRV</sequence>
<dbReference type="CDD" id="cd19531">
    <property type="entry name" value="LCL_NRPS-like"/>
    <property type="match status" value="1"/>
</dbReference>
<dbReference type="InterPro" id="IPR006162">
    <property type="entry name" value="Ppantetheine_attach_site"/>
</dbReference>
<dbReference type="InterPro" id="IPR000873">
    <property type="entry name" value="AMP-dep_synth/lig_dom"/>
</dbReference>
<dbReference type="EMBL" id="CP118615">
    <property type="protein sequence ID" value="WDZ85825.1"/>
    <property type="molecule type" value="Genomic_DNA"/>
</dbReference>
<reference evidence="6 7" key="1">
    <citation type="submission" date="2023-02" db="EMBL/GenBank/DDBJ databases">
        <authorList>
            <person name="Mo P."/>
        </authorList>
    </citation>
    <scope>NUCLEOTIDE SEQUENCE [LARGE SCALE GENOMIC DNA]</scope>
    <source>
        <strain evidence="6 7">HUAS 3</strain>
    </source>
</reference>
<dbReference type="Gene3D" id="3.30.559.10">
    <property type="entry name" value="Chloramphenicol acetyltransferase-like domain"/>
    <property type="match status" value="2"/>
</dbReference>
<dbReference type="InterPro" id="IPR010071">
    <property type="entry name" value="AA_adenyl_dom"/>
</dbReference>
<evidence type="ECO:0000256" key="1">
    <source>
        <dbReference type="ARBA" id="ARBA00001957"/>
    </source>
</evidence>
<dbReference type="InterPro" id="IPR009081">
    <property type="entry name" value="PP-bd_ACP"/>
</dbReference>
<dbReference type="SUPFAM" id="SSF47336">
    <property type="entry name" value="ACP-like"/>
    <property type="match status" value="1"/>
</dbReference>
<keyword evidence="2" id="KW-0596">Phosphopantetheine</keyword>
<dbReference type="Gene3D" id="1.10.1200.10">
    <property type="entry name" value="ACP-like"/>
    <property type="match status" value="1"/>
</dbReference>
<dbReference type="InterPro" id="IPR020845">
    <property type="entry name" value="AMP-binding_CS"/>
</dbReference>
<accession>A0ABY7ZS85</accession>
<dbReference type="InterPro" id="IPR025110">
    <property type="entry name" value="AMP-bd_C"/>
</dbReference>
<dbReference type="PANTHER" id="PTHR45527">
    <property type="entry name" value="NONRIBOSOMAL PEPTIDE SYNTHETASE"/>
    <property type="match status" value="1"/>
</dbReference>
<evidence type="ECO:0000256" key="2">
    <source>
        <dbReference type="ARBA" id="ARBA00022450"/>
    </source>
</evidence>
<dbReference type="PROSITE" id="PS00012">
    <property type="entry name" value="PHOSPHOPANTETHEINE"/>
    <property type="match status" value="1"/>
</dbReference>
<name>A0ABY7ZS85_9ACTN</name>
<evidence type="ECO:0000256" key="4">
    <source>
        <dbReference type="SAM" id="MobiDB-lite"/>
    </source>
</evidence>
<dbReference type="InterPro" id="IPR036736">
    <property type="entry name" value="ACP-like_sf"/>
</dbReference>
<evidence type="ECO:0000313" key="7">
    <source>
        <dbReference type="Proteomes" id="UP001219605"/>
    </source>
</evidence>
<proteinExistence type="predicted"/>
<dbReference type="SUPFAM" id="SSF56801">
    <property type="entry name" value="Acetyl-CoA synthetase-like"/>
    <property type="match status" value="1"/>
</dbReference>
<dbReference type="Gene3D" id="3.30.559.30">
    <property type="entry name" value="Nonribosomal peptide synthetase, condensation domain"/>
    <property type="match status" value="2"/>
</dbReference>
<dbReference type="Pfam" id="PF00501">
    <property type="entry name" value="AMP-binding"/>
    <property type="match status" value="1"/>
</dbReference>
<dbReference type="RefSeq" id="WP_275032580.1">
    <property type="nucleotide sequence ID" value="NZ_CP118615.1"/>
</dbReference>
<keyword evidence="7" id="KW-1185">Reference proteome</keyword>
<dbReference type="Pfam" id="PF00550">
    <property type="entry name" value="PP-binding"/>
    <property type="match status" value="1"/>
</dbReference>
<dbReference type="InterPro" id="IPR042099">
    <property type="entry name" value="ANL_N_sf"/>
</dbReference>
<dbReference type="InterPro" id="IPR045851">
    <property type="entry name" value="AMP-bd_C_sf"/>
</dbReference>
<dbReference type="Gene3D" id="3.40.50.12780">
    <property type="entry name" value="N-terminal domain of ligase-like"/>
    <property type="match status" value="1"/>
</dbReference>